<gene>
    <name evidence="1" type="ORF">LIZ56_14325</name>
    <name evidence="2" type="ORF">LIZ82_11890</name>
</gene>
<proteinExistence type="predicted"/>
<dbReference type="GeneID" id="86990088"/>
<reference evidence="1" key="1">
    <citation type="submission" date="2021-10" db="EMBL/GenBank/DDBJ databases">
        <title>Collection of gut derived symbiotic bacterial strains cultured from healthy donors.</title>
        <authorList>
            <person name="Lin H."/>
            <person name="Littmann E."/>
            <person name="Kohout C."/>
            <person name="Pamer E.G."/>
        </authorList>
    </citation>
    <scope>NUCLEOTIDE SEQUENCE</scope>
    <source>
        <strain evidence="2">DFI.7.28A</strain>
        <strain evidence="1">DFI.9.42</strain>
    </source>
</reference>
<dbReference type="AlphaFoldDB" id="A0AAP2QGP0"/>
<sequence length="37" mass="4277">MNNSLAEVHPELVSEWSEENLPLTPYDITFGSNEKVW</sequence>
<organism evidence="1 3">
    <name type="scientific">Agathobacter rectalis</name>
    <dbReference type="NCBI Taxonomy" id="39491"/>
    <lineage>
        <taxon>Bacteria</taxon>
        <taxon>Bacillati</taxon>
        <taxon>Bacillota</taxon>
        <taxon>Clostridia</taxon>
        <taxon>Lachnospirales</taxon>
        <taxon>Lachnospiraceae</taxon>
        <taxon>Agathobacter</taxon>
    </lineage>
</organism>
<dbReference type="Proteomes" id="UP001197684">
    <property type="component" value="Unassembled WGS sequence"/>
</dbReference>
<dbReference type="Proteomes" id="UP001197741">
    <property type="component" value="Unassembled WGS sequence"/>
</dbReference>
<name>A0AAP2QGP0_9FIRM</name>
<protein>
    <submittedName>
        <fullName evidence="1">Zinc-ribbon domain-containing protein</fullName>
    </submittedName>
</protein>
<comment type="caution">
    <text evidence="1">The sequence shown here is derived from an EMBL/GenBank/DDBJ whole genome shotgun (WGS) entry which is preliminary data.</text>
</comment>
<evidence type="ECO:0000313" key="3">
    <source>
        <dbReference type="Proteomes" id="UP001197684"/>
    </source>
</evidence>
<dbReference type="EMBL" id="JAJCJQ010000021">
    <property type="protein sequence ID" value="MCB6961581.1"/>
    <property type="molecule type" value="Genomic_DNA"/>
</dbReference>
<dbReference type="RefSeq" id="WP_330367726.1">
    <property type="nucleotide sequence ID" value="NZ_CP092643.1"/>
</dbReference>
<dbReference type="EMBL" id="JAJCJK010000032">
    <property type="protein sequence ID" value="MCB6939567.1"/>
    <property type="molecule type" value="Genomic_DNA"/>
</dbReference>
<evidence type="ECO:0000313" key="1">
    <source>
        <dbReference type="EMBL" id="MCB6939567.1"/>
    </source>
</evidence>
<evidence type="ECO:0000313" key="2">
    <source>
        <dbReference type="EMBL" id="MCB6961581.1"/>
    </source>
</evidence>
<accession>A0AAP2QGP0</accession>